<evidence type="ECO:0000256" key="5">
    <source>
        <dbReference type="ARBA" id="ARBA00022525"/>
    </source>
</evidence>
<dbReference type="InterPro" id="IPR001314">
    <property type="entry name" value="Peptidase_S1A"/>
</dbReference>
<dbReference type="GO" id="GO:0016485">
    <property type="term" value="P:protein processing"/>
    <property type="evidence" value="ECO:0007669"/>
    <property type="project" value="UniProtKB-ARBA"/>
</dbReference>
<comment type="subcellular location">
    <subcellularLocation>
        <location evidence="2">Secreted</location>
    </subcellularLocation>
</comment>
<evidence type="ECO:0000256" key="9">
    <source>
        <dbReference type="RuleBase" id="RU363034"/>
    </source>
</evidence>
<feature type="domain" description="Peptidase S1" evidence="11">
    <location>
        <begin position="43"/>
        <end position="289"/>
    </location>
</feature>
<evidence type="ECO:0000313" key="12">
    <source>
        <dbReference type="EMBL" id="ODM98727.1"/>
    </source>
</evidence>
<evidence type="ECO:0000256" key="2">
    <source>
        <dbReference type="ARBA" id="ARBA00004613"/>
    </source>
</evidence>
<keyword evidence="10" id="KW-0812">Transmembrane</keyword>
<keyword evidence="13" id="KW-1185">Reference proteome</keyword>
<evidence type="ECO:0000256" key="3">
    <source>
        <dbReference type="ARBA" id="ARBA00012050"/>
    </source>
</evidence>
<dbReference type="PANTHER" id="PTHR24252">
    <property type="entry name" value="ACROSIN-RELATED"/>
    <property type="match status" value="1"/>
</dbReference>
<dbReference type="EMBL" id="LJIJ01000330">
    <property type="protein sequence ID" value="ODM98727.1"/>
    <property type="molecule type" value="Genomic_DNA"/>
</dbReference>
<keyword evidence="10" id="KW-1133">Transmembrane helix</keyword>
<dbReference type="PROSITE" id="PS00134">
    <property type="entry name" value="TRYPSIN_HIS"/>
    <property type="match status" value="1"/>
</dbReference>
<keyword evidence="6 9" id="KW-0645">Protease</keyword>
<sequence>MKLFRVSCQILSCMILIMIMFLGCGTGMTLQIRLSHLAPSSRIVNGQNALPGAFPYLVSIQTLHPKYYTCGGAILDAETILTAAHCFTDRACRDDHEDCYKIVAGEHDLSKDEGHEQAIEFSMSDVVIHEYYDNFHYDNDLAIIHLKQPLKFSRFVQSIALIDPNVRHKSHAVIAGWGKNESNSDHQIQILQRTDVKIFTNQYCENQWGDDYHAESMICAGSNSQSPDSELVSDACQGDSGGPLMALGRNGKRYLVGIVSWGWECGYQEYPGLYTKIEAFLEWIQRQRRNQA</sequence>
<dbReference type="OrthoDB" id="10061449at2759"/>
<comment type="caution">
    <text evidence="12">The sequence shown here is derived from an EMBL/GenBank/DDBJ whole genome shotgun (WGS) entry which is preliminary data.</text>
</comment>
<evidence type="ECO:0000256" key="7">
    <source>
        <dbReference type="ARBA" id="ARBA00022825"/>
    </source>
</evidence>
<dbReference type="Proteomes" id="UP000094527">
    <property type="component" value="Unassembled WGS sequence"/>
</dbReference>
<dbReference type="PROSITE" id="PS51257">
    <property type="entry name" value="PROKAR_LIPOPROTEIN"/>
    <property type="match status" value="1"/>
</dbReference>
<dbReference type="InterPro" id="IPR043504">
    <property type="entry name" value="Peptidase_S1_PA_chymotrypsin"/>
</dbReference>
<name>A0A1D2N0A1_ORCCI</name>
<dbReference type="Pfam" id="PF00089">
    <property type="entry name" value="Trypsin"/>
    <property type="match status" value="1"/>
</dbReference>
<keyword evidence="9" id="KW-0378">Hydrolase</keyword>
<protein>
    <recommendedName>
        <fullName evidence="4">Acrosin</fullName>
        <ecNumber evidence="3">3.4.21.10</ecNumber>
    </recommendedName>
</protein>
<evidence type="ECO:0000256" key="8">
    <source>
        <dbReference type="ARBA" id="ARBA00023157"/>
    </source>
</evidence>
<dbReference type="GO" id="GO:0005576">
    <property type="term" value="C:extracellular region"/>
    <property type="evidence" value="ECO:0007669"/>
    <property type="project" value="UniProtKB-SubCell"/>
</dbReference>
<dbReference type="SUPFAM" id="SSF50494">
    <property type="entry name" value="Trypsin-like serine proteases"/>
    <property type="match status" value="1"/>
</dbReference>
<comment type="catalytic activity">
    <reaction evidence="1">
        <text>Preferential cleavage: Arg-|-Xaa, Lys-|-Xaa.</text>
        <dbReference type="EC" id="3.4.21.10"/>
    </reaction>
</comment>
<dbReference type="CDD" id="cd00190">
    <property type="entry name" value="Tryp_SPc"/>
    <property type="match status" value="1"/>
</dbReference>
<keyword evidence="8" id="KW-1015">Disulfide bond</keyword>
<keyword evidence="10" id="KW-0472">Membrane</keyword>
<gene>
    <name evidence="12" type="ORF">Ocin01_07953</name>
</gene>
<evidence type="ECO:0000313" key="13">
    <source>
        <dbReference type="Proteomes" id="UP000094527"/>
    </source>
</evidence>
<reference evidence="12 13" key="1">
    <citation type="journal article" date="2016" name="Genome Biol. Evol.">
        <title>Gene Family Evolution Reflects Adaptation to Soil Environmental Stressors in the Genome of the Collembolan Orchesella cincta.</title>
        <authorList>
            <person name="Faddeeva-Vakhrusheva A."/>
            <person name="Derks M.F."/>
            <person name="Anvar S.Y."/>
            <person name="Agamennone V."/>
            <person name="Suring W."/>
            <person name="Smit S."/>
            <person name="van Straalen N.M."/>
            <person name="Roelofs D."/>
        </authorList>
    </citation>
    <scope>NUCLEOTIDE SEQUENCE [LARGE SCALE GENOMIC DNA]</scope>
    <source>
        <tissue evidence="12">Mixed pool</tissue>
    </source>
</reference>
<evidence type="ECO:0000259" key="11">
    <source>
        <dbReference type="PROSITE" id="PS50240"/>
    </source>
</evidence>
<evidence type="ECO:0000256" key="10">
    <source>
        <dbReference type="SAM" id="Phobius"/>
    </source>
</evidence>
<dbReference type="InterPro" id="IPR018114">
    <property type="entry name" value="TRYPSIN_HIS"/>
</dbReference>
<dbReference type="PANTHER" id="PTHR24252:SF8">
    <property type="entry name" value="ACROSIN"/>
    <property type="match status" value="1"/>
</dbReference>
<dbReference type="PROSITE" id="PS00135">
    <property type="entry name" value="TRYPSIN_SER"/>
    <property type="match status" value="1"/>
</dbReference>
<dbReference type="InterPro" id="IPR033116">
    <property type="entry name" value="TRYPSIN_SER"/>
</dbReference>
<dbReference type="EC" id="3.4.21.10" evidence="3"/>
<evidence type="ECO:0000256" key="4">
    <source>
        <dbReference type="ARBA" id="ARBA00017161"/>
    </source>
</evidence>
<dbReference type="PRINTS" id="PR00722">
    <property type="entry name" value="CHYMOTRYPSIN"/>
</dbReference>
<dbReference type="AlphaFoldDB" id="A0A1D2N0A1"/>
<dbReference type="STRING" id="48709.A0A1D2N0A1"/>
<dbReference type="InterPro" id="IPR001254">
    <property type="entry name" value="Trypsin_dom"/>
</dbReference>
<dbReference type="FunFam" id="2.40.10.10:FF:000047">
    <property type="entry name" value="Trypsin eta"/>
    <property type="match status" value="1"/>
</dbReference>
<evidence type="ECO:0000256" key="1">
    <source>
        <dbReference type="ARBA" id="ARBA00001656"/>
    </source>
</evidence>
<keyword evidence="7 9" id="KW-0720">Serine protease</keyword>
<keyword evidence="5" id="KW-0964">Secreted</keyword>
<dbReference type="InterPro" id="IPR009003">
    <property type="entry name" value="Peptidase_S1_PA"/>
</dbReference>
<evidence type="ECO:0000256" key="6">
    <source>
        <dbReference type="ARBA" id="ARBA00022670"/>
    </source>
</evidence>
<feature type="transmembrane region" description="Helical" evidence="10">
    <location>
        <begin position="12"/>
        <end position="32"/>
    </location>
</feature>
<proteinExistence type="predicted"/>
<organism evidence="12 13">
    <name type="scientific">Orchesella cincta</name>
    <name type="common">Springtail</name>
    <name type="synonym">Podura cincta</name>
    <dbReference type="NCBI Taxonomy" id="48709"/>
    <lineage>
        <taxon>Eukaryota</taxon>
        <taxon>Metazoa</taxon>
        <taxon>Ecdysozoa</taxon>
        <taxon>Arthropoda</taxon>
        <taxon>Hexapoda</taxon>
        <taxon>Collembola</taxon>
        <taxon>Entomobryomorpha</taxon>
        <taxon>Entomobryoidea</taxon>
        <taxon>Orchesellidae</taxon>
        <taxon>Orchesellinae</taxon>
        <taxon>Orchesella</taxon>
    </lineage>
</organism>
<dbReference type="Gene3D" id="2.40.10.10">
    <property type="entry name" value="Trypsin-like serine proteases"/>
    <property type="match status" value="1"/>
</dbReference>
<dbReference type="PROSITE" id="PS50240">
    <property type="entry name" value="TRYPSIN_DOM"/>
    <property type="match status" value="1"/>
</dbReference>
<dbReference type="GO" id="GO:0004252">
    <property type="term" value="F:serine-type endopeptidase activity"/>
    <property type="evidence" value="ECO:0007669"/>
    <property type="project" value="InterPro"/>
</dbReference>
<accession>A0A1D2N0A1</accession>
<dbReference type="SMART" id="SM00020">
    <property type="entry name" value="Tryp_SPc"/>
    <property type="match status" value="1"/>
</dbReference>